<evidence type="ECO:0000256" key="4">
    <source>
        <dbReference type="ARBA" id="ARBA00022825"/>
    </source>
</evidence>
<feature type="signal peptide" evidence="6">
    <location>
        <begin position="1"/>
        <end position="19"/>
    </location>
</feature>
<dbReference type="PRINTS" id="PR00722">
    <property type="entry name" value="CHYMOTRYPSIN"/>
</dbReference>
<dbReference type="Pfam" id="PF00089">
    <property type="entry name" value="Trypsin"/>
    <property type="match status" value="1"/>
</dbReference>
<keyword evidence="4" id="KW-0720">Serine protease</keyword>
<keyword evidence="3" id="KW-0378">Hydrolase</keyword>
<gene>
    <name evidence="8" type="ORF">OUZ56_021107</name>
</gene>
<evidence type="ECO:0000256" key="3">
    <source>
        <dbReference type="ARBA" id="ARBA00022801"/>
    </source>
</evidence>
<evidence type="ECO:0000256" key="5">
    <source>
        <dbReference type="ARBA" id="ARBA00023157"/>
    </source>
</evidence>
<keyword evidence="9" id="KW-1185">Reference proteome</keyword>
<dbReference type="EMBL" id="JAOYFB010000003">
    <property type="protein sequence ID" value="KAK4012005.1"/>
    <property type="molecule type" value="Genomic_DNA"/>
</dbReference>
<organism evidence="8 9">
    <name type="scientific">Daphnia magna</name>
    <dbReference type="NCBI Taxonomy" id="35525"/>
    <lineage>
        <taxon>Eukaryota</taxon>
        <taxon>Metazoa</taxon>
        <taxon>Ecdysozoa</taxon>
        <taxon>Arthropoda</taxon>
        <taxon>Crustacea</taxon>
        <taxon>Branchiopoda</taxon>
        <taxon>Diplostraca</taxon>
        <taxon>Cladocera</taxon>
        <taxon>Anomopoda</taxon>
        <taxon>Daphniidae</taxon>
        <taxon>Daphnia</taxon>
    </lineage>
</organism>
<dbReference type="InterPro" id="IPR050430">
    <property type="entry name" value="Peptidase_S1"/>
</dbReference>
<reference evidence="8 9" key="1">
    <citation type="journal article" date="2023" name="Nucleic Acids Res.">
        <title>The hologenome of Daphnia magna reveals possible DNA methylation and microbiome-mediated evolution of the host genome.</title>
        <authorList>
            <person name="Chaturvedi A."/>
            <person name="Li X."/>
            <person name="Dhandapani V."/>
            <person name="Marshall H."/>
            <person name="Kissane S."/>
            <person name="Cuenca-Cambronero M."/>
            <person name="Asole G."/>
            <person name="Calvet F."/>
            <person name="Ruiz-Romero M."/>
            <person name="Marangio P."/>
            <person name="Guigo R."/>
            <person name="Rago D."/>
            <person name="Mirbahai L."/>
            <person name="Eastwood N."/>
            <person name="Colbourne J.K."/>
            <person name="Zhou J."/>
            <person name="Mallon E."/>
            <person name="Orsini L."/>
        </authorList>
    </citation>
    <scope>NUCLEOTIDE SEQUENCE [LARGE SCALE GENOMIC DNA]</scope>
    <source>
        <strain evidence="8">LRV0_1</strain>
    </source>
</reference>
<dbReference type="PANTHER" id="PTHR24276:SF91">
    <property type="entry name" value="AT26814P-RELATED"/>
    <property type="match status" value="1"/>
</dbReference>
<dbReference type="InterPro" id="IPR001314">
    <property type="entry name" value="Peptidase_S1A"/>
</dbReference>
<keyword evidence="6" id="KW-0732">Signal</keyword>
<evidence type="ECO:0000256" key="6">
    <source>
        <dbReference type="SAM" id="SignalP"/>
    </source>
</evidence>
<sequence>MRAIFLAIGLMCLVKYAFSSSLPSLLNYEEVSFNPPTLRKEITAEANKIVGGTVALVGEFPYQATLNLGGRLCGGTLIATSIVLTAAHCLADMSASSATTFKVTVNTTKQSGGTGAISRGVRKFVVHASYNPNTHDNDIALLALTSPITNVRFAKLPLANTTSTYADQLAVVVGWGTTSSGGTISSNLLKASVNVMTNTACNQQYNNTITSGMVCAASPGKDSCQKKSVNLCIRQQGDSGGPLLIRDVQIGITSFGKGCADPRFAGVYTRITRYITWIKTISSTI</sequence>
<dbReference type="PANTHER" id="PTHR24276">
    <property type="entry name" value="POLYSERASE-RELATED"/>
    <property type="match status" value="1"/>
</dbReference>
<dbReference type="InterPro" id="IPR043504">
    <property type="entry name" value="Peptidase_S1_PA_chymotrypsin"/>
</dbReference>
<feature type="domain" description="Peptidase S1" evidence="7">
    <location>
        <begin position="49"/>
        <end position="283"/>
    </location>
</feature>
<dbReference type="Gene3D" id="2.40.10.10">
    <property type="entry name" value="Trypsin-like serine proteases"/>
    <property type="match status" value="1"/>
</dbReference>
<dbReference type="PROSITE" id="PS50240">
    <property type="entry name" value="TRYPSIN_DOM"/>
    <property type="match status" value="1"/>
</dbReference>
<keyword evidence="2" id="KW-0645">Protease</keyword>
<dbReference type="CDD" id="cd00190">
    <property type="entry name" value="Tryp_SPc"/>
    <property type="match status" value="1"/>
</dbReference>
<comment type="similarity">
    <text evidence="1">Belongs to the peptidase S1 family.</text>
</comment>
<name>A0ABQ9ZGG3_9CRUS</name>
<comment type="caution">
    <text evidence="8">The sequence shown here is derived from an EMBL/GenBank/DDBJ whole genome shotgun (WGS) entry which is preliminary data.</text>
</comment>
<proteinExistence type="inferred from homology"/>
<keyword evidence="5" id="KW-1015">Disulfide bond</keyword>
<evidence type="ECO:0000259" key="7">
    <source>
        <dbReference type="PROSITE" id="PS50240"/>
    </source>
</evidence>
<dbReference type="Proteomes" id="UP001234178">
    <property type="component" value="Unassembled WGS sequence"/>
</dbReference>
<feature type="chain" id="PRO_5046538695" description="Peptidase S1 domain-containing protein" evidence="6">
    <location>
        <begin position="20"/>
        <end position="285"/>
    </location>
</feature>
<evidence type="ECO:0000313" key="8">
    <source>
        <dbReference type="EMBL" id="KAK4012005.1"/>
    </source>
</evidence>
<dbReference type="InterPro" id="IPR001254">
    <property type="entry name" value="Trypsin_dom"/>
</dbReference>
<evidence type="ECO:0000256" key="2">
    <source>
        <dbReference type="ARBA" id="ARBA00022670"/>
    </source>
</evidence>
<protein>
    <recommendedName>
        <fullName evidence="7">Peptidase S1 domain-containing protein</fullName>
    </recommendedName>
</protein>
<dbReference type="SUPFAM" id="SSF50494">
    <property type="entry name" value="Trypsin-like serine proteases"/>
    <property type="match status" value="1"/>
</dbReference>
<evidence type="ECO:0000313" key="9">
    <source>
        <dbReference type="Proteomes" id="UP001234178"/>
    </source>
</evidence>
<dbReference type="InterPro" id="IPR009003">
    <property type="entry name" value="Peptidase_S1_PA"/>
</dbReference>
<dbReference type="PROSITE" id="PS00134">
    <property type="entry name" value="TRYPSIN_HIS"/>
    <property type="match status" value="1"/>
</dbReference>
<dbReference type="InterPro" id="IPR018114">
    <property type="entry name" value="TRYPSIN_HIS"/>
</dbReference>
<accession>A0ABQ9ZGG3</accession>
<evidence type="ECO:0000256" key="1">
    <source>
        <dbReference type="ARBA" id="ARBA00007664"/>
    </source>
</evidence>
<dbReference type="SMART" id="SM00020">
    <property type="entry name" value="Tryp_SPc"/>
    <property type="match status" value="1"/>
</dbReference>